<evidence type="ECO:0000313" key="3">
    <source>
        <dbReference type="Proteomes" id="UP000314011"/>
    </source>
</evidence>
<gene>
    <name evidence="2" type="ORF">FHY64_11460</name>
</gene>
<dbReference type="AlphaFoldDB" id="A0A5C5GK58"/>
<dbReference type="RefSeq" id="WP_140194629.1">
    <property type="nucleotide sequence ID" value="NZ_CP065915.1"/>
</dbReference>
<comment type="caution">
    <text evidence="2">The sequence shown here is derived from an EMBL/GenBank/DDBJ whole genome shotgun (WGS) entry which is preliminary data.</text>
</comment>
<accession>A0A5C5GK58</accession>
<evidence type="ECO:0000256" key="1">
    <source>
        <dbReference type="SAM" id="SignalP"/>
    </source>
</evidence>
<dbReference type="Proteomes" id="UP000314011">
    <property type="component" value="Unassembled WGS sequence"/>
</dbReference>
<protein>
    <submittedName>
        <fullName evidence="2">Uncharacterized protein</fullName>
    </submittedName>
</protein>
<keyword evidence="1" id="KW-0732">Signal</keyword>
<dbReference type="EMBL" id="VFFF01000001">
    <property type="protein sequence ID" value="TNY33846.1"/>
    <property type="molecule type" value="Genomic_DNA"/>
</dbReference>
<dbReference type="OrthoDB" id="7727934at2"/>
<sequence>MRHFIAAVAALTIATSATAQTTDLKGFYDLSGACSATSDGQVTITENHIAWWESACDLTPLTPIPGLGNSQVFDATCSGEGYEWTTRMLLMTDDEGDLVILLPDYVTEYRRC</sequence>
<organism evidence="2 3">
    <name type="scientific">Pelagovum pacificum</name>
    <dbReference type="NCBI Taxonomy" id="2588711"/>
    <lineage>
        <taxon>Bacteria</taxon>
        <taxon>Pseudomonadati</taxon>
        <taxon>Pseudomonadota</taxon>
        <taxon>Alphaproteobacteria</taxon>
        <taxon>Rhodobacterales</taxon>
        <taxon>Paracoccaceae</taxon>
        <taxon>Pelagovum</taxon>
    </lineage>
</organism>
<keyword evidence="3" id="KW-1185">Reference proteome</keyword>
<name>A0A5C5GK58_9RHOB</name>
<feature type="signal peptide" evidence="1">
    <location>
        <begin position="1"/>
        <end position="19"/>
    </location>
</feature>
<evidence type="ECO:0000313" key="2">
    <source>
        <dbReference type="EMBL" id="TNY33846.1"/>
    </source>
</evidence>
<proteinExistence type="predicted"/>
<reference evidence="2 3" key="1">
    <citation type="submission" date="2019-06" db="EMBL/GenBank/DDBJ databases">
        <title>Genome of new Rhodobacteraceae sp. SM1903.</title>
        <authorList>
            <person name="Ren X."/>
        </authorList>
    </citation>
    <scope>NUCLEOTIDE SEQUENCE [LARGE SCALE GENOMIC DNA]</scope>
    <source>
        <strain evidence="2 3">SM1903</strain>
    </source>
</reference>
<feature type="chain" id="PRO_5022986462" evidence="1">
    <location>
        <begin position="20"/>
        <end position="112"/>
    </location>
</feature>